<dbReference type="KEGG" id="tad:TRIADDRAFT_62601"/>
<evidence type="ECO:0000313" key="2">
    <source>
        <dbReference type="EMBL" id="EDV18941.1"/>
    </source>
</evidence>
<dbReference type="InParanoid" id="B3SEA4"/>
<sequence>MADNTSDQDCLQGAHAIDVLSSANQQDSRRMKFSKLKVDGLKRNFHGIVYQLGLLTLAAWRARQRNYPFYLCSEATEFEKFDDLVIDSGDSITFLQAKHASVGDPYSAKDFCAGKDQPASLAKYFDSWMKLRNGKFAVNNQGNRKTCYYIFFTNRDVTESDHFLIDCMIPDENEYFRFKKLPRQPKTVKFKTGQSRQQFINAIYNHSNEMEKYECTIVDITDDIIELKIVQNGQSFNKPLLISVLQTEIENAATALSQYLTEAGALIQLALKKEPLENILLRKMNDQSKELFKSHKTEISTKINSPELVIAGILDQEINQYLDEFIIKQMQPDVSNLLQIILEEIQLDVHFAPRQLYHALMDKILNWFRDRQESVLKADKFGNLVQAEMADLERFYLLGDTQQFKKEYESYNISWTNFHNPPLYDLFLTQAGKGYPLAIITGKGLRPRVYATINRLYQNKFIHDGDWAFLTMHPSLKISIPKVFAGESIRFIVIDCLNWSDNDFLPIVEPILQAAISNRKLLVLLVEDDYVNTLMKTLRDFRIGNSGEGNSAPTSSNHIHGRENQSLKPQHIIIGTLTADEIESVCTPFLDHYVVLSGKRYPLETVLKDQTSNLRKEMDTYLGQLNQCGYVYENVTAIFIDQGTGSICKCRVKFISVSCTDTEFNYATVTDQSSHYISLPKPASYYFNDNDEVITLGNNLIDHQRTRSIVLAKAGCGKTSLCLHIKYRWFQQKPSTITWMIYVHLPQLNLSSSPTPDSIFTKLATDIDWKSWELSALAQDMKTNSNVTLLLDGFDEIKDENQAQLINQWINDISDKVQVVITSRCYAANKISLTKNVRINSYKLLEYTDSQRAQYIEEYVKAILKTLTVPKNKLNHNCNQVIEQINKYLKSISDRKSKSLLGIPLESYLFCEILIPSILSSKDKDYDRMEAISTATLLQQFIRRKLLLFLYKHMNINETTVLPRPQRIYALTSSYFELCLVFAFRQAFHLPYKFIGPYFYRSFKTDAMIQDLNDTGLLSVYNHGQHYFKFSHETYQEYFAALFALREIVSDDQLSKNVKNILQKHRYNPKYMLILSLAAQLSMTGDDLIPRFDSQNDNHQLALWKVLFDDDSDILGAAKTNLAQVCFSQFSTDHRQILETKLKKKTWGKQVLQCLRQHSSTQNLNDGDAMQDDEDARWRANSALSAIHSLYHENLEPNAKHACLKIMPYFIKHQAKLSSTQNLISIIKSAHSVIFNDFLQLHDCISKISLNYLIVNECEEYFKHPILIFRSLLWIAMKIPYAVNVENDEIKFIYESNHCLKVGNGTQSQIFKELQKIILIRLKSGSDKQTMIESNCSWANLLDEHTREYLERSLYPVLAEKDDLSSVPDKLMNDGDLAFEVYSKISGYELINENTVNALVHLIGNYKNRFWPREGGIDAVSYVGKYFNQQFAKFFIERAKLYKDNAKLCETALTTIKETLEKIPSHERDHHYDKAVRAYDNCFPAIHAEIPAYR</sequence>
<dbReference type="RefSeq" id="XP_002118573.1">
    <property type="nucleotide sequence ID" value="XM_002118537.1"/>
</dbReference>
<name>B3SEA4_TRIAD</name>
<feature type="domain" description="NACHT" evidence="1">
    <location>
        <begin position="708"/>
        <end position="861"/>
    </location>
</feature>
<proteinExistence type="predicted"/>
<dbReference type="Pfam" id="PF05729">
    <property type="entry name" value="NACHT"/>
    <property type="match status" value="1"/>
</dbReference>
<dbReference type="InterPro" id="IPR007111">
    <property type="entry name" value="NACHT_NTPase"/>
</dbReference>
<protein>
    <recommendedName>
        <fullName evidence="1">NACHT domain-containing protein</fullName>
    </recommendedName>
</protein>
<organism evidence="2 3">
    <name type="scientific">Trichoplax adhaerens</name>
    <name type="common">Trichoplax reptans</name>
    <dbReference type="NCBI Taxonomy" id="10228"/>
    <lineage>
        <taxon>Eukaryota</taxon>
        <taxon>Metazoa</taxon>
        <taxon>Placozoa</taxon>
        <taxon>Uniplacotomia</taxon>
        <taxon>Trichoplacea</taxon>
        <taxon>Trichoplacidae</taxon>
        <taxon>Trichoplax</taxon>
    </lineage>
</organism>
<dbReference type="Proteomes" id="UP000009022">
    <property type="component" value="Unassembled WGS sequence"/>
</dbReference>
<evidence type="ECO:0000313" key="3">
    <source>
        <dbReference type="Proteomes" id="UP000009022"/>
    </source>
</evidence>
<evidence type="ECO:0000259" key="1">
    <source>
        <dbReference type="Pfam" id="PF05729"/>
    </source>
</evidence>
<dbReference type="PANTHER" id="PTHR46844">
    <property type="entry name" value="SLR5058 PROTEIN"/>
    <property type="match status" value="1"/>
</dbReference>
<reference evidence="2 3" key="1">
    <citation type="journal article" date="2008" name="Nature">
        <title>The Trichoplax genome and the nature of placozoans.</title>
        <authorList>
            <person name="Srivastava M."/>
            <person name="Begovic E."/>
            <person name="Chapman J."/>
            <person name="Putnam N.H."/>
            <person name="Hellsten U."/>
            <person name="Kawashima T."/>
            <person name="Kuo A."/>
            <person name="Mitros T."/>
            <person name="Salamov A."/>
            <person name="Carpenter M.L."/>
            <person name="Signorovitch A.Y."/>
            <person name="Moreno M.A."/>
            <person name="Kamm K."/>
            <person name="Grimwood J."/>
            <person name="Schmutz J."/>
            <person name="Shapiro H."/>
            <person name="Grigoriev I.V."/>
            <person name="Buss L.W."/>
            <person name="Schierwater B."/>
            <person name="Dellaporta S.L."/>
            <person name="Rokhsar D.S."/>
        </authorList>
    </citation>
    <scope>NUCLEOTIDE SEQUENCE [LARGE SCALE GENOMIC DNA]</scope>
    <source>
        <strain evidence="2 3">Grell-BS-1999</strain>
    </source>
</reference>
<gene>
    <name evidence="2" type="ORF">TRIADDRAFT_62601</name>
</gene>
<dbReference type="GeneID" id="6759787"/>
<dbReference type="EMBL" id="DS985406">
    <property type="protein sequence ID" value="EDV18941.1"/>
    <property type="molecule type" value="Genomic_DNA"/>
</dbReference>
<dbReference type="CTD" id="6759787"/>
<keyword evidence="3" id="KW-1185">Reference proteome</keyword>
<dbReference type="SUPFAM" id="SSF52540">
    <property type="entry name" value="P-loop containing nucleoside triphosphate hydrolases"/>
    <property type="match status" value="1"/>
</dbReference>
<dbReference type="InterPro" id="IPR027417">
    <property type="entry name" value="P-loop_NTPase"/>
</dbReference>
<dbReference type="HOGENOM" id="CLU_242545_0_0_1"/>
<accession>B3SEA4</accession>
<dbReference type="eggNOG" id="ENOG502SNAG">
    <property type="taxonomic scope" value="Eukaryota"/>
</dbReference>
<dbReference type="PANTHER" id="PTHR46844:SF1">
    <property type="entry name" value="SLR5058 PROTEIN"/>
    <property type="match status" value="1"/>
</dbReference>
<dbReference type="PhylomeDB" id="B3SEA4"/>
<dbReference type="OrthoDB" id="6747958at2759"/>
<dbReference type="Gene3D" id="3.40.50.300">
    <property type="entry name" value="P-loop containing nucleotide triphosphate hydrolases"/>
    <property type="match status" value="1"/>
</dbReference>